<organism evidence="1">
    <name type="scientific">Picea glauca</name>
    <name type="common">White spruce</name>
    <name type="synonym">Pinus glauca</name>
    <dbReference type="NCBI Taxonomy" id="3330"/>
    <lineage>
        <taxon>Eukaryota</taxon>
        <taxon>Viridiplantae</taxon>
        <taxon>Streptophyta</taxon>
        <taxon>Embryophyta</taxon>
        <taxon>Tracheophyta</taxon>
        <taxon>Spermatophyta</taxon>
        <taxon>Pinopsida</taxon>
        <taxon>Pinidae</taxon>
        <taxon>Conifers I</taxon>
        <taxon>Pinales</taxon>
        <taxon>Pinaceae</taxon>
        <taxon>Picea</taxon>
    </lineage>
</organism>
<dbReference type="AlphaFoldDB" id="A0A101LVP7"/>
<keyword evidence="1" id="KW-0496">Mitochondrion</keyword>
<geneLocation type="mitochondrion" evidence="1"/>
<comment type="caution">
    <text evidence="1">The sequence shown here is derived from an EMBL/GenBank/DDBJ whole genome shotgun (WGS) entry which is preliminary data.</text>
</comment>
<evidence type="ECO:0000313" key="1">
    <source>
        <dbReference type="EMBL" id="KUM46234.1"/>
    </source>
</evidence>
<reference evidence="1" key="1">
    <citation type="journal article" date="2015" name="Genome Biol. Evol.">
        <title>Organellar Genomes of White Spruce (Picea glauca): Assembly and Annotation.</title>
        <authorList>
            <person name="Jackman S.D."/>
            <person name="Warren R.L."/>
            <person name="Gibb E.A."/>
            <person name="Vandervalk B.P."/>
            <person name="Mohamadi H."/>
            <person name="Chu J."/>
            <person name="Raymond A."/>
            <person name="Pleasance S."/>
            <person name="Coope R."/>
            <person name="Wildung M.R."/>
            <person name="Ritland C.E."/>
            <person name="Bousquet J."/>
            <person name="Jones S.J."/>
            <person name="Bohlmann J."/>
            <person name="Birol I."/>
        </authorList>
    </citation>
    <scope>NUCLEOTIDE SEQUENCE [LARGE SCALE GENOMIC DNA]</scope>
    <source>
        <tissue evidence="1">Flushing bud</tissue>
    </source>
</reference>
<name>A0A101LVP7_PICGL</name>
<proteinExistence type="predicted"/>
<dbReference type="EMBL" id="LKAM01000012">
    <property type="protein sequence ID" value="KUM46234.1"/>
    <property type="molecule type" value="Genomic_DNA"/>
</dbReference>
<accession>A0A101LVP7</accession>
<sequence>MCIVRTYRIISTRDNAPEYVITSSLKSFNLFSAASRLLDEGIQLLYKIGDWYIEKELTYLRIYGATAAPNLLPKFVPDRLVLREIAYETLLFGFNASLVKEKLRLFITYPMHISPYGLNNSVFARIERLLMNTGS</sequence>
<protein>
    <submittedName>
        <fullName evidence="1">Uncharacterized protein</fullName>
    </submittedName>
</protein>
<gene>
    <name evidence="1" type="ORF">ABT39_MTgene1740</name>
</gene>